<dbReference type="InterPro" id="IPR036770">
    <property type="entry name" value="Ankyrin_rpt-contain_sf"/>
</dbReference>
<feature type="compositionally biased region" description="Basic residues" evidence="16">
    <location>
        <begin position="47"/>
        <end position="57"/>
    </location>
</feature>
<evidence type="ECO:0000313" key="17">
    <source>
        <dbReference type="EMBL" id="GCB60751.1"/>
    </source>
</evidence>
<dbReference type="GO" id="GO:0017020">
    <property type="term" value="F:myosin phosphatase regulator activity"/>
    <property type="evidence" value="ECO:0007669"/>
    <property type="project" value="TreeGrafter"/>
</dbReference>
<evidence type="ECO:0000256" key="2">
    <source>
        <dbReference type="ARBA" id="ARBA00022475"/>
    </source>
</evidence>
<dbReference type="GO" id="GO:0005886">
    <property type="term" value="C:plasma membrane"/>
    <property type="evidence" value="ECO:0007669"/>
    <property type="project" value="UniProtKB-SubCell"/>
</dbReference>
<evidence type="ECO:0000256" key="4">
    <source>
        <dbReference type="ARBA" id="ARBA00022553"/>
    </source>
</evidence>
<dbReference type="OMA" id="MVWQQLG"/>
<keyword evidence="3" id="KW-0488">Methylation</keyword>
<keyword evidence="10" id="KW-0449">Lipoprotein</keyword>
<evidence type="ECO:0000313" key="18">
    <source>
        <dbReference type="Proteomes" id="UP000288216"/>
    </source>
</evidence>
<dbReference type="InterPro" id="IPR002110">
    <property type="entry name" value="Ankyrin_rpt"/>
</dbReference>
<dbReference type="AlphaFoldDB" id="A0A401NIN9"/>
<evidence type="ECO:0000256" key="7">
    <source>
        <dbReference type="ARBA" id="ARBA00023054"/>
    </source>
</evidence>
<feature type="compositionally biased region" description="Polar residues" evidence="16">
    <location>
        <begin position="321"/>
        <end position="340"/>
    </location>
</feature>
<keyword evidence="2" id="KW-1003">Cell membrane</keyword>
<keyword evidence="5" id="KW-0677">Repeat</keyword>
<name>A0A401NIN9_SCYTO</name>
<dbReference type="Pfam" id="PF12796">
    <property type="entry name" value="Ank_2"/>
    <property type="match status" value="2"/>
</dbReference>
<keyword evidence="11" id="KW-0636">Prenylation</keyword>
<dbReference type="FunFam" id="1.25.40.20:FF:000079">
    <property type="entry name" value="Protein phosphatase 1 regulatory subunit 16B"/>
    <property type="match status" value="1"/>
</dbReference>
<evidence type="ECO:0000256" key="11">
    <source>
        <dbReference type="ARBA" id="ARBA00023289"/>
    </source>
</evidence>
<proteinExistence type="predicted"/>
<dbReference type="PROSITE" id="PS50088">
    <property type="entry name" value="ANK_REPEAT"/>
    <property type="match status" value="4"/>
</dbReference>
<comment type="caution">
    <text evidence="17">The sequence shown here is derived from an EMBL/GenBank/DDBJ whole genome shotgun (WGS) entry which is preliminary data.</text>
</comment>
<feature type="repeat" description="ANK" evidence="15">
    <location>
        <begin position="99"/>
        <end position="131"/>
    </location>
</feature>
<evidence type="ECO:0000256" key="15">
    <source>
        <dbReference type="PROSITE-ProRule" id="PRU00023"/>
    </source>
</evidence>
<dbReference type="InterPro" id="IPR051226">
    <property type="entry name" value="PP1_Regulatory_Subunit"/>
</dbReference>
<comment type="subunit">
    <text evidence="13">Binds PP1.</text>
</comment>
<evidence type="ECO:0000256" key="3">
    <source>
        <dbReference type="ARBA" id="ARBA00022481"/>
    </source>
</evidence>
<dbReference type="SMART" id="SM00248">
    <property type="entry name" value="ANK"/>
    <property type="match status" value="5"/>
</dbReference>
<feature type="compositionally biased region" description="Polar residues" evidence="16">
    <location>
        <begin position="467"/>
        <end position="481"/>
    </location>
</feature>
<comment type="function">
    <text evidence="12">Inhibits protein phosphatase 1 activity toward phosphorylase, myosin light chain and myosin substrates.</text>
</comment>
<evidence type="ECO:0000256" key="16">
    <source>
        <dbReference type="SAM" id="MobiDB-lite"/>
    </source>
</evidence>
<evidence type="ECO:0000256" key="14">
    <source>
        <dbReference type="ARBA" id="ARBA00072668"/>
    </source>
</evidence>
<dbReference type="GO" id="GO:1903670">
    <property type="term" value="P:regulation of sprouting angiogenesis"/>
    <property type="evidence" value="ECO:0007669"/>
    <property type="project" value="TreeGrafter"/>
</dbReference>
<feature type="region of interest" description="Disordered" evidence="16">
    <location>
        <begin position="376"/>
        <end position="542"/>
    </location>
</feature>
<dbReference type="GO" id="GO:0005737">
    <property type="term" value="C:cytoplasm"/>
    <property type="evidence" value="ECO:0007669"/>
    <property type="project" value="TreeGrafter"/>
</dbReference>
<dbReference type="FunFam" id="1.25.40.20:FF:000198">
    <property type="entry name" value="Myosin binding subunit, isoform P"/>
    <property type="match status" value="1"/>
</dbReference>
<dbReference type="Gene3D" id="1.25.40.20">
    <property type="entry name" value="Ankyrin repeat-containing domain"/>
    <property type="match status" value="2"/>
</dbReference>
<dbReference type="GO" id="GO:0004857">
    <property type="term" value="F:enzyme inhibitor activity"/>
    <property type="evidence" value="ECO:0007669"/>
    <property type="project" value="TreeGrafter"/>
</dbReference>
<feature type="compositionally biased region" description="Polar residues" evidence="16">
    <location>
        <begin position="433"/>
        <end position="448"/>
    </location>
</feature>
<keyword evidence="8" id="KW-0472">Membrane</keyword>
<keyword evidence="4" id="KW-0597">Phosphoprotein</keyword>
<keyword evidence="6 15" id="KW-0040">ANK repeat</keyword>
<dbReference type="STRING" id="75743.A0A401NIN9"/>
<keyword evidence="9" id="KW-0564">Palmitate</keyword>
<organism evidence="17 18">
    <name type="scientific">Scyliorhinus torazame</name>
    <name type="common">Cloudy catshark</name>
    <name type="synonym">Catulus torazame</name>
    <dbReference type="NCBI Taxonomy" id="75743"/>
    <lineage>
        <taxon>Eukaryota</taxon>
        <taxon>Metazoa</taxon>
        <taxon>Chordata</taxon>
        <taxon>Craniata</taxon>
        <taxon>Vertebrata</taxon>
        <taxon>Chondrichthyes</taxon>
        <taxon>Elasmobranchii</taxon>
        <taxon>Galeomorphii</taxon>
        <taxon>Galeoidea</taxon>
        <taxon>Carcharhiniformes</taxon>
        <taxon>Scyliorhinidae</taxon>
        <taxon>Scyliorhinus</taxon>
    </lineage>
</organism>
<dbReference type="PANTHER" id="PTHR24179:SF31">
    <property type="entry name" value="PROTEIN PHOSPHATASE 1 REGULATORY INHIBITOR SUBUNIT 16B"/>
    <property type="match status" value="1"/>
</dbReference>
<feature type="compositionally biased region" description="Polar residues" evidence="16">
    <location>
        <begin position="396"/>
        <end position="405"/>
    </location>
</feature>
<evidence type="ECO:0000256" key="6">
    <source>
        <dbReference type="ARBA" id="ARBA00023043"/>
    </source>
</evidence>
<gene>
    <name evidence="17" type="ORF">scyTo_0006921</name>
</gene>
<feature type="compositionally biased region" description="Polar residues" evidence="16">
    <location>
        <begin position="524"/>
        <end position="537"/>
    </location>
</feature>
<feature type="repeat" description="ANK" evidence="15">
    <location>
        <begin position="132"/>
        <end position="164"/>
    </location>
</feature>
<evidence type="ECO:0000256" key="8">
    <source>
        <dbReference type="ARBA" id="ARBA00023136"/>
    </source>
</evidence>
<dbReference type="Proteomes" id="UP000288216">
    <property type="component" value="Unassembled WGS sequence"/>
</dbReference>
<dbReference type="SUPFAM" id="SSF48403">
    <property type="entry name" value="Ankyrin repeat"/>
    <property type="match status" value="1"/>
</dbReference>
<evidence type="ECO:0000256" key="12">
    <source>
        <dbReference type="ARBA" id="ARBA00055219"/>
    </source>
</evidence>
<dbReference type="OrthoDB" id="19014at2759"/>
<dbReference type="GO" id="GO:0061028">
    <property type="term" value="P:establishment of endothelial barrier"/>
    <property type="evidence" value="ECO:0007669"/>
    <property type="project" value="TreeGrafter"/>
</dbReference>
<protein>
    <recommendedName>
        <fullName evidence="14">Protein phosphatase 1 regulatory subunit 16A</fullName>
    </recommendedName>
</protein>
<dbReference type="EMBL" id="BFAA01002422">
    <property type="protein sequence ID" value="GCB60751.1"/>
    <property type="molecule type" value="Genomic_DNA"/>
</dbReference>
<feature type="repeat" description="ANK" evidence="15">
    <location>
        <begin position="260"/>
        <end position="292"/>
    </location>
</feature>
<reference evidence="17 18" key="1">
    <citation type="journal article" date="2018" name="Nat. Ecol. Evol.">
        <title>Shark genomes provide insights into elasmobranch evolution and the origin of vertebrates.</title>
        <authorList>
            <person name="Hara Y"/>
            <person name="Yamaguchi K"/>
            <person name="Onimaru K"/>
            <person name="Kadota M"/>
            <person name="Koyanagi M"/>
            <person name="Keeley SD"/>
            <person name="Tatsumi K"/>
            <person name="Tanaka K"/>
            <person name="Motone F"/>
            <person name="Kageyama Y"/>
            <person name="Nozu R"/>
            <person name="Adachi N"/>
            <person name="Nishimura O"/>
            <person name="Nakagawa R"/>
            <person name="Tanegashima C"/>
            <person name="Kiyatake I"/>
            <person name="Matsumoto R"/>
            <person name="Murakumo K"/>
            <person name="Nishida K"/>
            <person name="Terakita A"/>
            <person name="Kuratani S"/>
            <person name="Sato K"/>
            <person name="Hyodo S Kuraku.S."/>
        </authorList>
    </citation>
    <scope>NUCLEOTIDE SEQUENCE [LARGE SCALE GENOMIC DNA]</scope>
</reference>
<feature type="region of interest" description="Disordered" evidence="16">
    <location>
        <begin position="320"/>
        <end position="346"/>
    </location>
</feature>
<dbReference type="PROSITE" id="PS50297">
    <property type="entry name" value="ANK_REP_REGION"/>
    <property type="match status" value="4"/>
</dbReference>
<dbReference type="PANTHER" id="PTHR24179">
    <property type="entry name" value="PROTEIN PHOSPHATASE 1 REGULATORY SUBUNIT 12"/>
    <property type="match status" value="1"/>
</dbReference>
<keyword evidence="18" id="KW-1185">Reference proteome</keyword>
<keyword evidence="7" id="KW-0175">Coiled coil</keyword>
<accession>A0A401NIN9</accession>
<evidence type="ECO:0000256" key="13">
    <source>
        <dbReference type="ARBA" id="ARBA00063230"/>
    </source>
</evidence>
<sequence>MSNDMDLLSELPLLERLPTPDRLRAAKKRRTQQLKKWAQYEKEMQNKKRKTDKKKNGGNHQRISFAPNVTLLEASSRNDIEEVNLLLKNNVNPDLCNEDGLTALHQSCIDNFEEMVKLLLDHGTNVDAKDNELWTPLHAAATCRHTNLVKILIERGADLLAVNADGNMPYDQCDDDRTLELIETAMVNQGITQEKVDQTRTAVERQMIEDIKEGIQDGTDLDARDAQGATLLHIVAANGYCTVAELLLEHGAKVNIKDHDGWEPLHAAACWGQMQIAELLTAHGASLGAKTHSKETPIDLCDDEEFKVLLRQLKHKHDSILKSQSKNKSSLCRRTSSAGSRGTVVRRASVSDRNNLYRKECEQEAIIWQQVGQKEMEREIASSDGEDMESSKDQENLTPNLSSEPPKSLTEEVESADKSADIGGRSSPPVPTPASQRSSANTESTGTSPGAGRVNGQVLLGDRRPASSPQPSRDRTCQTLSELKRQRAAAKLKKQMSQEAPLANGLGSIWESDQLQAKSGPLGSRTSPVSSNGNSLYCYQPSGDPPLLRLKAPLEEPDAKGQGCCRIV</sequence>
<evidence type="ECO:0000256" key="1">
    <source>
        <dbReference type="ARBA" id="ARBA00004193"/>
    </source>
</evidence>
<comment type="subcellular location">
    <subcellularLocation>
        <location evidence="1">Cell membrane</location>
        <topology evidence="1">Lipid-anchor</topology>
    </subcellularLocation>
</comment>
<evidence type="ECO:0000256" key="9">
    <source>
        <dbReference type="ARBA" id="ARBA00023139"/>
    </source>
</evidence>
<evidence type="ECO:0000256" key="10">
    <source>
        <dbReference type="ARBA" id="ARBA00023288"/>
    </source>
</evidence>
<evidence type="ECO:0000256" key="5">
    <source>
        <dbReference type="ARBA" id="ARBA00022737"/>
    </source>
</evidence>
<feature type="repeat" description="ANK" evidence="15">
    <location>
        <begin position="227"/>
        <end position="259"/>
    </location>
</feature>
<feature type="region of interest" description="Disordered" evidence="16">
    <location>
        <begin position="42"/>
        <end position="64"/>
    </location>
</feature>